<dbReference type="EMBL" id="CP017603">
    <property type="protein sequence ID" value="AOY77751.1"/>
    <property type="molecule type" value="Genomic_DNA"/>
</dbReference>
<dbReference type="RefSeq" id="WP_070971824.1">
    <property type="nucleotide sequence ID" value="NZ_CP017603.1"/>
</dbReference>
<keyword evidence="1" id="KW-1133">Transmembrane helix</keyword>
<dbReference type="Proteomes" id="UP000192478">
    <property type="component" value="Chromosome"/>
</dbReference>
<name>A0AAC9WI20_9CLOT</name>
<evidence type="ECO:0000313" key="4">
    <source>
        <dbReference type="Proteomes" id="UP000177894"/>
    </source>
</evidence>
<keyword evidence="4" id="KW-1185">Reference proteome</keyword>
<sequence length="187" mass="21161">MSKKKTNILPILAVIIAGIVMLTIFLPAIFEIPGRNNNDTSLLSQEKQATETKENATKNVAKYYTSSIGGNIEIGVIFKNPLMDNNDDLVFDVVLNTHSVDLTKYKELSNFLELKTEDNMIIRDGFIWEADNEDSHHMSGVLKIKNSYDGKPIYTENTNYLNLIFKNIGDITEREHIYKDDTVNSPS</sequence>
<keyword evidence="1" id="KW-0472">Membrane</keyword>
<evidence type="ECO:0000313" key="3">
    <source>
        <dbReference type="EMBL" id="ARE88350.1"/>
    </source>
</evidence>
<evidence type="ECO:0000256" key="1">
    <source>
        <dbReference type="SAM" id="Phobius"/>
    </source>
</evidence>
<dbReference type="EMBL" id="CP020559">
    <property type="protein sequence ID" value="ARE88350.1"/>
    <property type="molecule type" value="Genomic_DNA"/>
</dbReference>
<dbReference type="Proteomes" id="UP000177894">
    <property type="component" value="Chromosome"/>
</dbReference>
<reference evidence="3 5" key="2">
    <citation type="submission" date="2017-03" db="EMBL/GenBank/DDBJ databases">
        <title>Complete sequence of Clostridium formicaceticum DSM 92.</title>
        <authorList>
            <person name="Poehlein A."/>
            <person name="Karl M."/>
            <person name="Bengelsdorf F.R."/>
            <person name="Duerre P."/>
            <person name="Daniel R."/>
        </authorList>
    </citation>
    <scope>NUCLEOTIDE SEQUENCE [LARGE SCALE GENOMIC DNA]</scope>
    <source>
        <strain evidence="3 5">DSM 92</strain>
    </source>
</reference>
<protein>
    <submittedName>
        <fullName evidence="3">Uncharacterized protein</fullName>
    </submittedName>
</protein>
<evidence type="ECO:0000313" key="2">
    <source>
        <dbReference type="EMBL" id="AOY77751.1"/>
    </source>
</evidence>
<gene>
    <name evidence="2" type="ORF">BJL90_18940</name>
    <name evidence="3" type="ORF">CLFO_27510</name>
</gene>
<feature type="transmembrane region" description="Helical" evidence="1">
    <location>
        <begin position="7"/>
        <end position="30"/>
    </location>
</feature>
<dbReference type="KEGG" id="cfm:BJL90_18940"/>
<accession>A0AAC9WI20</accession>
<proteinExistence type="predicted"/>
<keyword evidence="1" id="KW-0812">Transmembrane</keyword>
<evidence type="ECO:0000313" key="5">
    <source>
        <dbReference type="Proteomes" id="UP000192478"/>
    </source>
</evidence>
<reference evidence="2 4" key="1">
    <citation type="submission" date="2016-10" db="EMBL/GenBank/DDBJ databases">
        <title>Complete Genome Sequence of Acetogen Clostridium formicoaceticum ATCC 27076.</title>
        <authorList>
            <person name="Bao T."/>
            <person name="Cheng C."/>
            <person name="Zhao J."/>
            <person name="Yang S.-T."/>
            <person name="Wang J."/>
            <person name="Wang M."/>
        </authorList>
    </citation>
    <scope>NUCLEOTIDE SEQUENCE [LARGE SCALE GENOMIC DNA]</scope>
    <source>
        <strain evidence="2 4">ATCC 27076</strain>
    </source>
</reference>
<dbReference type="AlphaFoldDB" id="A0AAC9WI20"/>
<organism evidence="3 5">
    <name type="scientific">Clostridium formicaceticum</name>
    <dbReference type="NCBI Taxonomy" id="1497"/>
    <lineage>
        <taxon>Bacteria</taxon>
        <taxon>Bacillati</taxon>
        <taxon>Bacillota</taxon>
        <taxon>Clostridia</taxon>
        <taxon>Eubacteriales</taxon>
        <taxon>Clostridiaceae</taxon>
        <taxon>Clostridium</taxon>
    </lineage>
</organism>